<sequence>MGFPRAPSSVGPPTGKKEIVLFSANAITARTDRPLGKLVCMARANGIFAVSEICKGLAILTIGDLVIADGVGEFVCIAALTIEALPFLRWRASEYANSTVLPSR</sequence>
<dbReference type="KEGG" id="mros:EHO51_05000"/>
<dbReference type="EMBL" id="CP034086">
    <property type="protein sequence ID" value="AZG76143.1"/>
    <property type="molecule type" value="Genomic_DNA"/>
</dbReference>
<gene>
    <name evidence="1" type="ORF">EHO51_05000</name>
</gene>
<protein>
    <submittedName>
        <fullName evidence="1">Uncharacterized protein</fullName>
    </submittedName>
</protein>
<evidence type="ECO:0000313" key="1">
    <source>
        <dbReference type="EMBL" id="AZG76143.1"/>
    </source>
</evidence>
<dbReference type="Proteomes" id="UP000273982">
    <property type="component" value="Chromosome"/>
</dbReference>
<dbReference type="RefSeq" id="WP_124737970.1">
    <property type="nucleotide sequence ID" value="NZ_CP034086.1"/>
</dbReference>
<evidence type="ECO:0000313" key="2">
    <source>
        <dbReference type="Proteomes" id="UP000273982"/>
    </source>
</evidence>
<accession>A0A3G8M2E9</accession>
<dbReference type="AlphaFoldDB" id="A0A3G8M2E9"/>
<reference evidence="1 2" key="1">
    <citation type="submission" date="2018-11" db="EMBL/GenBank/DDBJ databases">
        <title>Genome squencing of methanotrophic bacteria isolated from alkaline groundwater in Korea.</title>
        <authorList>
            <person name="Nguyen L.N."/>
        </authorList>
    </citation>
    <scope>NUCLEOTIDE SEQUENCE [LARGE SCALE GENOMIC DNA]</scope>
    <source>
        <strain evidence="1 2">GW6</strain>
    </source>
</reference>
<proteinExistence type="predicted"/>
<name>A0A3G8M2E9_9HYPH</name>
<organism evidence="1 2">
    <name type="scientific">Methylocystis rosea</name>
    <dbReference type="NCBI Taxonomy" id="173366"/>
    <lineage>
        <taxon>Bacteria</taxon>
        <taxon>Pseudomonadati</taxon>
        <taxon>Pseudomonadota</taxon>
        <taxon>Alphaproteobacteria</taxon>
        <taxon>Hyphomicrobiales</taxon>
        <taxon>Methylocystaceae</taxon>
        <taxon>Methylocystis</taxon>
    </lineage>
</organism>